<dbReference type="PATRIC" id="fig|1150625.3.peg.3551"/>
<dbReference type="InterPro" id="IPR016024">
    <property type="entry name" value="ARM-type_fold"/>
</dbReference>
<dbReference type="OrthoDB" id="9775346at2"/>
<dbReference type="Proteomes" id="UP000074108">
    <property type="component" value="Unassembled WGS sequence"/>
</dbReference>
<dbReference type="STRING" id="1150625.Q75_16905"/>
<dbReference type="CDD" id="cd07064">
    <property type="entry name" value="AlkD_like_1"/>
    <property type="match status" value="1"/>
</dbReference>
<evidence type="ECO:0000313" key="2">
    <source>
        <dbReference type="Proteomes" id="UP000074108"/>
    </source>
</evidence>
<gene>
    <name evidence="1" type="ORF">Q75_16905</name>
</gene>
<dbReference type="EMBL" id="LDYG01000057">
    <property type="protein sequence ID" value="KUP03994.1"/>
    <property type="molecule type" value="Genomic_DNA"/>
</dbReference>
<dbReference type="PANTHER" id="PTHR34070">
    <property type="entry name" value="ARMADILLO-TYPE FOLD"/>
    <property type="match status" value="1"/>
</dbReference>
<comment type="caution">
    <text evidence="1">The sequence shown here is derived from an EMBL/GenBank/DDBJ whole genome shotgun (WGS) entry which is preliminary data.</text>
</comment>
<name>A0A147K3Y8_9BACI</name>
<dbReference type="Gene3D" id="1.25.40.290">
    <property type="entry name" value="ARM repeat domains"/>
    <property type="match status" value="1"/>
</dbReference>
<dbReference type="AlphaFoldDB" id="A0A147K3Y8"/>
<dbReference type="PANTHER" id="PTHR34070:SF1">
    <property type="entry name" value="DNA ALKYLATION REPAIR PROTEIN"/>
    <property type="match status" value="1"/>
</dbReference>
<keyword evidence="2" id="KW-1185">Reference proteome</keyword>
<dbReference type="InterPro" id="IPR014825">
    <property type="entry name" value="DNA_alkylation"/>
</dbReference>
<dbReference type="Gene3D" id="1.20.1660.10">
    <property type="entry name" value="Hypothetical protein (EF3068)"/>
    <property type="match status" value="1"/>
</dbReference>
<reference evidence="1 2" key="1">
    <citation type="journal article" date="2016" name="Front. Microbiol.">
        <title>Microevolution Analysis of Bacillus coahuilensis Unveils Differences in Phosphorus Acquisition Strategies and Their Regulation.</title>
        <authorList>
            <person name="Gomez-Lunar Z."/>
            <person name="Hernandez-Gonzalez I."/>
            <person name="Rodriguez-Torres M.D."/>
            <person name="Souza V."/>
            <person name="Olmedo-Alvarez G."/>
        </authorList>
    </citation>
    <scope>NUCLEOTIDE SEQUENCE [LARGE SCALE GENOMIC DNA]</scope>
    <source>
        <strain evidence="2">p1.1.43</strain>
    </source>
</reference>
<organism evidence="1 2">
    <name type="scientific">Bacillus coahuilensis p1.1.43</name>
    <dbReference type="NCBI Taxonomy" id="1150625"/>
    <lineage>
        <taxon>Bacteria</taxon>
        <taxon>Bacillati</taxon>
        <taxon>Bacillota</taxon>
        <taxon>Bacilli</taxon>
        <taxon>Bacillales</taxon>
        <taxon>Bacillaceae</taxon>
        <taxon>Bacillus</taxon>
    </lineage>
</organism>
<evidence type="ECO:0000313" key="1">
    <source>
        <dbReference type="EMBL" id="KUP03994.1"/>
    </source>
</evidence>
<dbReference type="SUPFAM" id="SSF48371">
    <property type="entry name" value="ARM repeat"/>
    <property type="match status" value="1"/>
</dbReference>
<protein>
    <submittedName>
        <fullName evidence="1">DNA alkylation repair protein</fullName>
    </submittedName>
</protein>
<proteinExistence type="predicted"/>
<sequence length="226" mass="27082">MKAMSRYAADLVMFFREHENRELAGPMEAYMRNHFPFLGIKTPERKQLLREYIQMKGKPQQEDLEELVTTLWSQPEREFQYIALTFMDKLIKQASPNFLQVIEELIGTKSWWDTIDHLASNTVGVMYTLYPEETERYIQKWIVSENIWYNRIAILYQLKYKENTDETKLYEFINQHKDSSEFFIQKAIGWALREYSKTNPESVKDFIEQTDLAPLSRREGLKIIQK</sequence>
<accession>A0A147K3Y8</accession>
<dbReference type="Pfam" id="PF08713">
    <property type="entry name" value="DNA_alkylation"/>
    <property type="match status" value="1"/>
</dbReference>